<dbReference type="NCBIfam" id="NF009395">
    <property type="entry name" value="PRK12755.1"/>
    <property type="match status" value="1"/>
</dbReference>
<evidence type="ECO:0000313" key="10">
    <source>
        <dbReference type="EMBL" id="RCL38228.1"/>
    </source>
</evidence>
<proteinExistence type="inferred from homology"/>
<comment type="similarity">
    <text evidence="3 8">Belongs to the class-I DAHP synthase family.</text>
</comment>
<comment type="pathway">
    <text evidence="2 8">Metabolic intermediate biosynthesis; chorismate biosynthesis; chorismate from D-erythrose 4-phosphate and phosphoenolpyruvate: step 1/7.</text>
</comment>
<dbReference type="GO" id="GO:0009073">
    <property type="term" value="P:aromatic amino acid family biosynthetic process"/>
    <property type="evidence" value="ECO:0007669"/>
    <property type="project" value="UniProtKB-KW"/>
</dbReference>
<evidence type="ECO:0000259" key="9">
    <source>
        <dbReference type="Pfam" id="PF00793"/>
    </source>
</evidence>
<dbReference type="GO" id="GO:0042802">
    <property type="term" value="F:identical protein binding"/>
    <property type="evidence" value="ECO:0007669"/>
    <property type="project" value="UniProtKB-ARBA"/>
</dbReference>
<gene>
    <name evidence="10" type="ORF">DBW97_02965</name>
</gene>
<keyword evidence="4 8" id="KW-0028">Amino-acid biosynthesis</keyword>
<accession>A0A368BLN4</accession>
<dbReference type="PANTHER" id="PTHR21225:SF12">
    <property type="entry name" value="PHOSPHO-2-DEHYDRO-3-DEOXYHEPTONATE ALDOLASE, TYROSINE-INHIBITED"/>
    <property type="match status" value="1"/>
</dbReference>
<evidence type="ECO:0000256" key="8">
    <source>
        <dbReference type="PIRNR" id="PIRNR001361"/>
    </source>
</evidence>
<comment type="function">
    <text evidence="1 8">Stereospecific condensation of phosphoenolpyruvate (PEP) and D-erythrose-4-phosphate (E4P) giving rise to 3-deoxy-D-arabino-heptulosonate-7-phosphate (DAHP).</text>
</comment>
<dbReference type="GO" id="GO:0003849">
    <property type="term" value="F:3-deoxy-7-phosphoheptulonate synthase activity"/>
    <property type="evidence" value="ECO:0007669"/>
    <property type="project" value="UniProtKB-EC"/>
</dbReference>
<dbReference type="PANTHER" id="PTHR21225">
    <property type="entry name" value="PHOSPHO-2-DEHYDRO-3-DEOXYHEPTONATE ALDOLASE DAHP SYNTHETASE"/>
    <property type="match status" value="1"/>
</dbReference>
<organism evidence="10 11">
    <name type="scientific">SAR86 cluster bacterium</name>
    <dbReference type="NCBI Taxonomy" id="2030880"/>
    <lineage>
        <taxon>Bacteria</taxon>
        <taxon>Pseudomonadati</taxon>
        <taxon>Pseudomonadota</taxon>
        <taxon>Gammaproteobacteria</taxon>
        <taxon>SAR86 cluster</taxon>
    </lineage>
</organism>
<dbReference type="GO" id="GO:0008652">
    <property type="term" value="P:amino acid biosynthetic process"/>
    <property type="evidence" value="ECO:0007669"/>
    <property type="project" value="UniProtKB-KW"/>
</dbReference>
<name>A0A368BLN4_9GAMM</name>
<dbReference type="NCBIfam" id="TIGR00034">
    <property type="entry name" value="aroFGH"/>
    <property type="match status" value="1"/>
</dbReference>
<dbReference type="NCBIfam" id="NF009396">
    <property type="entry name" value="PRK12756.1"/>
    <property type="match status" value="1"/>
</dbReference>
<dbReference type="InterPro" id="IPR006218">
    <property type="entry name" value="DAHP1/KDSA"/>
</dbReference>
<dbReference type="GO" id="GO:0009423">
    <property type="term" value="P:chorismate biosynthetic process"/>
    <property type="evidence" value="ECO:0007669"/>
    <property type="project" value="UniProtKB-UniPathway"/>
</dbReference>
<protein>
    <recommendedName>
        <fullName evidence="8">Phospho-2-dehydro-3-deoxyheptonate aldolase</fullName>
        <ecNumber evidence="8">2.5.1.54</ecNumber>
    </recommendedName>
</protein>
<evidence type="ECO:0000256" key="4">
    <source>
        <dbReference type="ARBA" id="ARBA00022605"/>
    </source>
</evidence>
<evidence type="ECO:0000256" key="2">
    <source>
        <dbReference type="ARBA" id="ARBA00004688"/>
    </source>
</evidence>
<dbReference type="Gene3D" id="3.20.20.70">
    <property type="entry name" value="Aldolase class I"/>
    <property type="match status" value="1"/>
</dbReference>
<evidence type="ECO:0000256" key="3">
    <source>
        <dbReference type="ARBA" id="ARBA00007985"/>
    </source>
</evidence>
<keyword evidence="6 8" id="KW-0057">Aromatic amino acid biosynthesis</keyword>
<comment type="catalytic activity">
    <reaction evidence="7 8">
        <text>D-erythrose 4-phosphate + phosphoenolpyruvate + H2O = 7-phospho-2-dehydro-3-deoxy-D-arabino-heptonate + phosphate</text>
        <dbReference type="Rhea" id="RHEA:14717"/>
        <dbReference type="ChEBI" id="CHEBI:15377"/>
        <dbReference type="ChEBI" id="CHEBI:16897"/>
        <dbReference type="ChEBI" id="CHEBI:43474"/>
        <dbReference type="ChEBI" id="CHEBI:58394"/>
        <dbReference type="ChEBI" id="CHEBI:58702"/>
        <dbReference type="EC" id="2.5.1.54"/>
    </reaction>
</comment>
<comment type="caution">
    <text evidence="10">The sequence shown here is derived from an EMBL/GenBank/DDBJ whole genome shotgun (WGS) entry which is preliminary data.</text>
</comment>
<dbReference type="UniPathway" id="UPA00053">
    <property type="reaction ID" value="UER00084"/>
</dbReference>
<evidence type="ECO:0000256" key="7">
    <source>
        <dbReference type="ARBA" id="ARBA00047508"/>
    </source>
</evidence>
<dbReference type="EC" id="2.5.1.54" evidence="8"/>
<dbReference type="FunFam" id="3.20.20.70:FF:000005">
    <property type="entry name" value="Phospho-2-dehydro-3-deoxyheptonate aldolase"/>
    <property type="match status" value="1"/>
</dbReference>
<dbReference type="PIRSF" id="PIRSF001361">
    <property type="entry name" value="DAHP_synthase"/>
    <property type="match status" value="1"/>
</dbReference>
<dbReference type="EMBL" id="QOPD01000004">
    <property type="protein sequence ID" value="RCL38228.1"/>
    <property type="molecule type" value="Genomic_DNA"/>
</dbReference>
<keyword evidence="5 8" id="KW-0808">Transferase</keyword>
<evidence type="ECO:0000256" key="5">
    <source>
        <dbReference type="ARBA" id="ARBA00022679"/>
    </source>
</evidence>
<dbReference type="AlphaFoldDB" id="A0A368BLN4"/>
<dbReference type="InterPro" id="IPR013785">
    <property type="entry name" value="Aldolase_TIM"/>
</dbReference>
<dbReference type="Pfam" id="PF00793">
    <property type="entry name" value="DAHP_synth_1"/>
    <property type="match status" value="1"/>
</dbReference>
<feature type="domain" description="DAHP synthetase I/KDSA" evidence="9">
    <location>
        <begin position="45"/>
        <end position="335"/>
    </location>
</feature>
<evidence type="ECO:0000313" key="11">
    <source>
        <dbReference type="Proteomes" id="UP000252147"/>
    </source>
</evidence>
<dbReference type="InterPro" id="IPR006219">
    <property type="entry name" value="DAHP_synth_1"/>
</dbReference>
<dbReference type="GO" id="GO:0005737">
    <property type="term" value="C:cytoplasm"/>
    <property type="evidence" value="ECO:0007669"/>
    <property type="project" value="TreeGrafter"/>
</dbReference>
<evidence type="ECO:0000256" key="6">
    <source>
        <dbReference type="ARBA" id="ARBA00023141"/>
    </source>
</evidence>
<dbReference type="SUPFAM" id="SSF51569">
    <property type="entry name" value="Aldolase"/>
    <property type="match status" value="1"/>
</dbReference>
<evidence type="ECO:0000256" key="1">
    <source>
        <dbReference type="ARBA" id="ARBA00003726"/>
    </source>
</evidence>
<sequence length="350" mass="38817">MMYITDNSRILSREELSTPAEITEEIPLSKDVSKLVFGARRNISKILHNLDDRLVVVVGPCSIHDPNSAIEYANLLKEFSPNVEEEILIVMRVYFEKPRTTIGWKGLINDPRLDNSFKINDGLRIARKLLLDISELGLPTGSEFLDLISPQYISDLVSWGAIGARTSESQVHRELTSGLSCPVGVKNSTFGEFKPAVDALKSAQYQHVFLGTTKQGKVAIFKTSGNDDTHIILRGGKTPNYDAQNVNLCIDELKKSDVCPNIMIDFSHGNSLKNHENQKVVCESVCAQISAGNKNIIGAMIESHIKEGNQSISQNMEYGKSITDACINFEETKQLLLQLSNAVKKRRKVG</sequence>
<dbReference type="Proteomes" id="UP000252147">
    <property type="component" value="Unassembled WGS sequence"/>
</dbReference>
<reference evidence="10 11" key="1">
    <citation type="journal article" date="2018" name="Microbiome">
        <title>Fine metagenomic profile of the Mediterranean stratified and mixed water columns revealed by assembly and recruitment.</title>
        <authorList>
            <person name="Haro-Moreno J.M."/>
            <person name="Lopez-Perez M."/>
            <person name="De La Torre J.R."/>
            <person name="Picazo A."/>
            <person name="Camacho A."/>
            <person name="Rodriguez-Valera F."/>
        </authorList>
    </citation>
    <scope>NUCLEOTIDE SEQUENCE [LARGE SCALE GENOMIC DNA]</scope>
    <source>
        <strain evidence="10">MED-G83</strain>
    </source>
</reference>